<reference evidence="5 6" key="1">
    <citation type="submission" date="2020-05" db="EMBL/GenBank/DDBJ databases">
        <title>Identification and distribution of gene clusters putatively required for synthesis of sphingolipid metabolism inhibitors in phylogenetically diverse species of the filamentous fungus Fusarium.</title>
        <authorList>
            <person name="Kim H.-S."/>
            <person name="Busman M."/>
            <person name="Brown D.W."/>
            <person name="Divon H."/>
            <person name="Uhlig S."/>
            <person name="Proctor R.H."/>
        </authorList>
    </citation>
    <scope>NUCLEOTIDE SEQUENCE [LARGE SCALE GENOMIC DNA]</scope>
    <source>
        <strain evidence="5 6">NRRL 25196</strain>
    </source>
</reference>
<keyword evidence="5" id="KW-0808">Transferase</keyword>
<comment type="caution">
    <text evidence="5">The sequence shown here is derived from an EMBL/GenBank/DDBJ whole genome shotgun (WGS) entry which is preliminary data.</text>
</comment>
<dbReference type="PANTHER" id="PTHR44051">
    <property type="entry name" value="GLUTATHIONE S-TRANSFERASE-RELATED"/>
    <property type="match status" value="1"/>
</dbReference>
<dbReference type="SUPFAM" id="SSF47616">
    <property type="entry name" value="GST C-terminal domain-like"/>
    <property type="match status" value="1"/>
</dbReference>
<dbReference type="SFLD" id="SFLDG00358">
    <property type="entry name" value="Main_(cytGST)"/>
    <property type="match status" value="1"/>
</dbReference>
<dbReference type="InterPro" id="IPR036249">
    <property type="entry name" value="Thioredoxin-like_sf"/>
</dbReference>
<dbReference type="InterPro" id="IPR040079">
    <property type="entry name" value="Glutathione_S-Trfase"/>
</dbReference>
<dbReference type="InterPro" id="IPR004045">
    <property type="entry name" value="Glutathione_S-Trfase_N"/>
</dbReference>
<dbReference type="InterPro" id="IPR010987">
    <property type="entry name" value="Glutathione-S-Trfase_C-like"/>
</dbReference>
<dbReference type="Proteomes" id="UP000574317">
    <property type="component" value="Unassembled WGS sequence"/>
</dbReference>
<evidence type="ECO:0000313" key="6">
    <source>
        <dbReference type="Proteomes" id="UP000574317"/>
    </source>
</evidence>
<dbReference type="Gene3D" id="1.20.1050.130">
    <property type="match status" value="1"/>
</dbReference>
<feature type="domain" description="GST N-terminal" evidence="3">
    <location>
        <begin position="7"/>
        <end position="92"/>
    </location>
</feature>
<evidence type="ECO:0000259" key="4">
    <source>
        <dbReference type="PROSITE" id="PS50405"/>
    </source>
</evidence>
<dbReference type="Pfam" id="PF00043">
    <property type="entry name" value="GST_C"/>
    <property type="match status" value="1"/>
</dbReference>
<sequence>MSSTSIKPLILHAHTTGPNPFKVAILLEALNIPYTVKLWQFGDAPNGVKGERFLKINPNGRVPALEDPNTNVTSWESLACMNYILRVYDTENNFGARQEAGEQGRADVDAWTSFLVSTLGPFLGQCNWFRHYNNVKNENAYERYQAQAYRCFGVLEEQLKKHGGDWILAGDKPNVVDFHFEPWMRQYEYAGLSLNDYPKVKAWLDRAQALPEVKQAYEKIKAGEEV</sequence>
<comment type="similarity">
    <text evidence="1 2">Belongs to the GST superfamily.</text>
</comment>
<evidence type="ECO:0000256" key="2">
    <source>
        <dbReference type="RuleBase" id="RU003494"/>
    </source>
</evidence>
<evidence type="ECO:0000259" key="3">
    <source>
        <dbReference type="PROSITE" id="PS50404"/>
    </source>
</evidence>
<organism evidence="5 6">
    <name type="scientific">Fusarium napiforme</name>
    <dbReference type="NCBI Taxonomy" id="42672"/>
    <lineage>
        <taxon>Eukaryota</taxon>
        <taxon>Fungi</taxon>
        <taxon>Dikarya</taxon>
        <taxon>Ascomycota</taxon>
        <taxon>Pezizomycotina</taxon>
        <taxon>Sordariomycetes</taxon>
        <taxon>Hypocreomycetidae</taxon>
        <taxon>Hypocreales</taxon>
        <taxon>Nectriaceae</taxon>
        <taxon>Fusarium</taxon>
        <taxon>Fusarium fujikuroi species complex</taxon>
    </lineage>
</organism>
<gene>
    <name evidence="5" type="ORF">FNAPI_13374</name>
</gene>
<dbReference type="GO" id="GO:0016740">
    <property type="term" value="F:transferase activity"/>
    <property type="evidence" value="ECO:0007669"/>
    <property type="project" value="UniProtKB-KW"/>
</dbReference>
<dbReference type="Pfam" id="PF02798">
    <property type="entry name" value="GST_N"/>
    <property type="match status" value="1"/>
</dbReference>
<proteinExistence type="inferred from homology"/>
<dbReference type="InterPro" id="IPR036282">
    <property type="entry name" value="Glutathione-S-Trfase_C_sf"/>
</dbReference>
<accession>A0A8H5MJL9</accession>
<dbReference type="PROSITE" id="PS50405">
    <property type="entry name" value="GST_CTER"/>
    <property type="match status" value="1"/>
</dbReference>
<keyword evidence="6" id="KW-1185">Reference proteome</keyword>
<feature type="domain" description="GST C-terminal" evidence="4">
    <location>
        <begin position="101"/>
        <end position="226"/>
    </location>
</feature>
<dbReference type="EMBL" id="JAAOAO010000811">
    <property type="protein sequence ID" value="KAF5531128.1"/>
    <property type="molecule type" value="Genomic_DNA"/>
</dbReference>
<name>A0A8H5MJL9_9HYPO</name>
<dbReference type="SUPFAM" id="SSF52833">
    <property type="entry name" value="Thioredoxin-like"/>
    <property type="match status" value="1"/>
</dbReference>
<dbReference type="PROSITE" id="PS50404">
    <property type="entry name" value="GST_NTER"/>
    <property type="match status" value="1"/>
</dbReference>
<evidence type="ECO:0000256" key="1">
    <source>
        <dbReference type="ARBA" id="ARBA00007409"/>
    </source>
</evidence>
<dbReference type="InterPro" id="IPR004046">
    <property type="entry name" value="GST_C"/>
</dbReference>
<dbReference type="AlphaFoldDB" id="A0A8H5MJL9"/>
<dbReference type="PANTHER" id="PTHR44051:SF14">
    <property type="entry name" value="GLUTATHIONE S-TRANSFERASE II"/>
    <property type="match status" value="1"/>
</dbReference>
<evidence type="ECO:0000313" key="5">
    <source>
        <dbReference type="EMBL" id="KAF5531128.1"/>
    </source>
</evidence>
<protein>
    <submittedName>
        <fullName evidence="5">Glutathione S-transferase II</fullName>
    </submittedName>
</protein>
<dbReference type="SFLD" id="SFLDS00019">
    <property type="entry name" value="Glutathione_Transferase_(cytos"/>
    <property type="match status" value="1"/>
</dbReference>